<dbReference type="STRING" id="150033.RV14_GL001600"/>
<dbReference type="Proteomes" id="UP000182152">
    <property type="component" value="Unassembled WGS sequence"/>
</dbReference>
<keyword evidence="3" id="KW-1185">Reference proteome</keyword>
<name>A0A1L8W8E7_9ENTE</name>
<protein>
    <recommendedName>
        <fullName evidence="1">Helix-turn-helix domain-containing protein</fullName>
    </recommendedName>
</protein>
<proteinExistence type="predicted"/>
<gene>
    <name evidence="2" type="ORF">RV14_GL001600</name>
</gene>
<dbReference type="Pfam" id="PF20038">
    <property type="entry name" value="HTH_59"/>
    <property type="match status" value="1"/>
</dbReference>
<organism evidence="2 3">
    <name type="scientific">Enterococcus ratti</name>
    <dbReference type="NCBI Taxonomy" id="150033"/>
    <lineage>
        <taxon>Bacteria</taxon>
        <taxon>Bacillati</taxon>
        <taxon>Bacillota</taxon>
        <taxon>Bacilli</taxon>
        <taxon>Lactobacillales</taxon>
        <taxon>Enterococcaceae</taxon>
        <taxon>Enterococcus</taxon>
    </lineage>
</organism>
<dbReference type="RefSeq" id="WP_071856352.1">
    <property type="nucleotide sequence ID" value="NZ_JXLB01000037.1"/>
</dbReference>
<sequence length="203" mass="24143">MLKKEVVEYFEDMKQKLKDIPEDSSIELINQCYKDFSNCNLVKTNNTYNLYMGKHTDLNYLDVFSAAEASQRWGFNENYVRKEYNKNPQKFLEGSIRLFGTTYIITREGMEHLTGLTEESATSWVIWHEKDNVIDLKKYKSSEIDCRNELALLYLKETKKKNTIHYSNMEDKISFFYAPDNGRYCYAKKNYFNEYQSNILCDC</sequence>
<dbReference type="InterPro" id="IPR045403">
    <property type="entry name" value="HTH_59_Firmicutes_type"/>
</dbReference>
<dbReference type="EMBL" id="JXLB01000037">
    <property type="protein sequence ID" value="OJG77274.1"/>
    <property type="molecule type" value="Genomic_DNA"/>
</dbReference>
<reference evidence="2 3" key="1">
    <citation type="submission" date="2014-12" db="EMBL/GenBank/DDBJ databases">
        <title>Draft genome sequences of 29 type strains of Enterococci.</title>
        <authorList>
            <person name="Zhong Z."/>
            <person name="Sun Z."/>
            <person name="Liu W."/>
            <person name="Zhang W."/>
            <person name="Zhang H."/>
        </authorList>
    </citation>
    <scope>NUCLEOTIDE SEQUENCE [LARGE SCALE GENOMIC DNA]</scope>
    <source>
        <strain evidence="2 3">DSM 15687</strain>
    </source>
</reference>
<dbReference type="AlphaFoldDB" id="A0A1L8W8E7"/>
<evidence type="ECO:0000313" key="3">
    <source>
        <dbReference type="Proteomes" id="UP000182152"/>
    </source>
</evidence>
<accession>A0A1L8W8E7</accession>
<comment type="caution">
    <text evidence="2">The sequence shown here is derived from an EMBL/GenBank/DDBJ whole genome shotgun (WGS) entry which is preliminary data.</text>
</comment>
<evidence type="ECO:0000259" key="1">
    <source>
        <dbReference type="Pfam" id="PF20038"/>
    </source>
</evidence>
<evidence type="ECO:0000313" key="2">
    <source>
        <dbReference type="EMBL" id="OJG77274.1"/>
    </source>
</evidence>
<feature type="domain" description="Helix-turn-helix" evidence="1">
    <location>
        <begin position="62"/>
        <end position="118"/>
    </location>
</feature>